<gene>
    <name evidence="1" type="ORF">DL897_07710</name>
</gene>
<comment type="caution">
    <text evidence="1">The sequence shown here is derived from an EMBL/GenBank/DDBJ whole genome shotgun (WGS) entry which is preliminary data.</text>
</comment>
<accession>A0A364K6P0</accession>
<protein>
    <submittedName>
        <fullName evidence="1">Uncharacterized protein</fullName>
    </submittedName>
</protein>
<dbReference type="Proteomes" id="UP000251213">
    <property type="component" value="Unassembled WGS sequence"/>
</dbReference>
<proteinExistence type="predicted"/>
<dbReference type="InterPro" id="IPR014985">
    <property type="entry name" value="WbqC"/>
</dbReference>
<dbReference type="AlphaFoldDB" id="A0A364K6P0"/>
<dbReference type="Pfam" id="PF08889">
    <property type="entry name" value="WbqC"/>
    <property type="match status" value="1"/>
</dbReference>
<evidence type="ECO:0000313" key="2">
    <source>
        <dbReference type="Proteomes" id="UP000251213"/>
    </source>
</evidence>
<sequence>MTSNHPFWLTVPVKYADQDTKINSILIDNSKRCWVDHQKSIIMSYRKSLGLPTLEKLLTVYERQWTKLVDLNIITKYLRSCVK</sequence>
<evidence type="ECO:0000313" key="1">
    <source>
        <dbReference type="EMBL" id="RAL25947.1"/>
    </source>
</evidence>
<name>A0A364K6P0_9BACL</name>
<reference evidence="1 2" key="2">
    <citation type="submission" date="2018-06" db="EMBL/GenBank/DDBJ databases">
        <authorList>
            <person name="Zhirakovskaya E."/>
        </authorList>
    </citation>
    <scope>NUCLEOTIDE SEQUENCE [LARGE SCALE GENOMIC DNA]</scope>
    <source>
        <strain evidence="1 2">FBKL4.011</strain>
    </source>
</reference>
<keyword evidence="2" id="KW-1185">Reference proteome</keyword>
<dbReference type="OrthoDB" id="3611744at2"/>
<reference evidence="1 2" key="1">
    <citation type="submission" date="2018-06" db="EMBL/GenBank/DDBJ databases">
        <title>Thermoflavimicrobium daqus sp. nov., a thermophilic microbe isolated from Moutai-flavour Daqu.</title>
        <authorList>
            <person name="Wang X."/>
            <person name="Zhou H."/>
        </authorList>
    </citation>
    <scope>NUCLEOTIDE SEQUENCE [LARGE SCALE GENOMIC DNA]</scope>
    <source>
        <strain evidence="1 2">FBKL4.011</strain>
    </source>
</reference>
<organism evidence="1 2">
    <name type="scientific">Thermoflavimicrobium daqui</name>
    <dbReference type="NCBI Taxonomy" id="2137476"/>
    <lineage>
        <taxon>Bacteria</taxon>
        <taxon>Bacillati</taxon>
        <taxon>Bacillota</taxon>
        <taxon>Bacilli</taxon>
        <taxon>Bacillales</taxon>
        <taxon>Thermoactinomycetaceae</taxon>
        <taxon>Thermoflavimicrobium</taxon>
    </lineage>
</organism>
<dbReference type="EMBL" id="QJKK01000003">
    <property type="protein sequence ID" value="RAL25947.1"/>
    <property type="molecule type" value="Genomic_DNA"/>
</dbReference>